<dbReference type="GO" id="GO:0043953">
    <property type="term" value="P:protein transport by the Tat complex"/>
    <property type="evidence" value="ECO:0007669"/>
    <property type="project" value="UniProtKB-UniRule"/>
</dbReference>
<evidence type="ECO:0000256" key="3">
    <source>
        <dbReference type="ARBA" id="ARBA00022927"/>
    </source>
</evidence>
<dbReference type="Pfam" id="PF00902">
    <property type="entry name" value="TatC"/>
    <property type="match status" value="1"/>
</dbReference>
<evidence type="ECO:0000256" key="5">
    <source>
        <dbReference type="ARBA" id="ARBA00023010"/>
    </source>
</evidence>
<dbReference type="GO" id="GO:0009977">
    <property type="term" value="F:proton motive force dependent protein transmembrane transporter activity"/>
    <property type="evidence" value="ECO:0007669"/>
    <property type="project" value="TreeGrafter"/>
</dbReference>
<keyword evidence="7" id="KW-1003">Cell membrane</keyword>
<keyword evidence="5 7" id="KW-0811">Translocation</keyword>
<feature type="transmembrane region" description="Helical" evidence="7">
    <location>
        <begin position="102"/>
        <end position="127"/>
    </location>
</feature>
<dbReference type="PANTHER" id="PTHR30371:SF0">
    <property type="entry name" value="SEC-INDEPENDENT PROTEIN TRANSLOCASE PROTEIN TATC, CHLOROPLASTIC-RELATED"/>
    <property type="match status" value="1"/>
</dbReference>
<feature type="transmembrane region" description="Helical" evidence="7">
    <location>
        <begin position="209"/>
        <end position="229"/>
    </location>
</feature>
<keyword evidence="6 7" id="KW-0472">Membrane</keyword>
<dbReference type="EMBL" id="CP138335">
    <property type="protein sequence ID" value="XBW07507.1"/>
    <property type="molecule type" value="Genomic_DNA"/>
</dbReference>
<feature type="transmembrane region" description="Helical" evidence="7">
    <location>
        <begin position="147"/>
        <end position="173"/>
    </location>
</feature>
<feature type="transmembrane region" description="Helical" evidence="7">
    <location>
        <begin position="185"/>
        <end position="203"/>
    </location>
</feature>
<feature type="transmembrane region" description="Helical" evidence="7">
    <location>
        <begin position="68"/>
        <end position="90"/>
    </location>
</feature>
<evidence type="ECO:0000256" key="7">
    <source>
        <dbReference type="HAMAP-Rule" id="MF_00902"/>
    </source>
</evidence>
<name>A0AAU7V644_9ACTO</name>
<comment type="subcellular location">
    <subcellularLocation>
        <location evidence="7">Cell membrane</location>
        <topology evidence="7">Multi-pass membrane protein</topology>
    </subcellularLocation>
    <subcellularLocation>
        <location evidence="1">Membrane</location>
        <topology evidence="1">Multi-pass membrane protein</topology>
    </subcellularLocation>
</comment>
<gene>
    <name evidence="7 8" type="primary">tatC</name>
    <name evidence="8" type="ORF">SAC06_07620</name>
</gene>
<evidence type="ECO:0000313" key="8">
    <source>
        <dbReference type="EMBL" id="XBW07507.1"/>
    </source>
</evidence>
<dbReference type="NCBIfam" id="TIGR00945">
    <property type="entry name" value="tatC"/>
    <property type="match status" value="1"/>
</dbReference>
<feature type="transmembrane region" description="Helical" evidence="7">
    <location>
        <begin position="14"/>
        <end position="36"/>
    </location>
</feature>
<organism evidence="8">
    <name type="scientific">Scrofimicrobium appendicitidis</name>
    <dbReference type="NCBI Taxonomy" id="3079930"/>
    <lineage>
        <taxon>Bacteria</taxon>
        <taxon>Bacillati</taxon>
        <taxon>Actinomycetota</taxon>
        <taxon>Actinomycetes</taxon>
        <taxon>Actinomycetales</taxon>
        <taxon>Actinomycetaceae</taxon>
        <taxon>Scrofimicrobium</taxon>
    </lineage>
</organism>
<keyword evidence="7" id="KW-0813">Transport</keyword>
<keyword evidence="2 7" id="KW-0812">Transmembrane</keyword>
<evidence type="ECO:0000256" key="6">
    <source>
        <dbReference type="ARBA" id="ARBA00023136"/>
    </source>
</evidence>
<accession>A0AAU7V644</accession>
<evidence type="ECO:0000256" key="1">
    <source>
        <dbReference type="ARBA" id="ARBA00004141"/>
    </source>
</evidence>
<keyword evidence="4 7" id="KW-1133">Transmembrane helix</keyword>
<evidence type="ECO:0000256" key="2">
    <source>
        <dbReference type="ARBA" id="ARBA00022692"/>
    </source>
</evidence>
<protein>
    <recommendedName>
        <fullName evidence="7">Sec-independent protein translocase protein TatC</fullName>
    </recommendedName>
</protein>
<dbReference type="AlphaFoldDB" id="A0AAU7V644"/>
<keyword evidence="3 7" id="KW-0653">Protein transport</keyword>
<comment type="similarity">
    <text evidence="7">Belongs to the TatC family.</text>
</comment>
<dbReference type="HAMAP" id="MF_00902">
    <property type="entry name" value="TatC"/>
    <property type="match status" value="1"/>
</dbReference>
<dbReference type="PANTHER" id="PTHR30371">
    <property type="entry name" value="SEC-INDEPENDENT PROTEIN TRANSLOCASE PROTEIN TATC"/>
    <property type="match status" value="1"/>
</dbReference>
<proteinExistence type="inferred from homology"/>
<comment type="subunit">
    <text evidence="7">The Tat system comprises two distinct complexes: a TatABC complex, containing multiple copies of TatA, TatB and TatC subunits, and a separate TatA complex, containing only TatA subunits. Substrates initially bind to the TatABC complex, which probably triggers association of the separate TatA complex to form the active translocon.</text>
</comment>
<dbReference type="RefSeq" id="WP_350257713.1">
    <property type="nucleotide sequence ID" value="NZ_CP138335.1"/>
</dbReference>
<evidence type="ECO:0000256" key="4">
    <source>
        <dbReference type="ARBA" id="ARBA00022989"/>
    </source>
</evidence>
<dbReference type="GO" id="GO:0033281">
    <property type="term" value="C:TAT protein transport complex"/>
    <property type="evidence" value="ECO:0007669"/>
    <property type="project" value="UniProtKB-UniRule"/>
</dbReference>
<comment type="function">
    <text evidence="7">Part of the twin-arginine translocation (Tat) system that transports large folded proteins containing a characteristic twin-arginine motif in their signal peptide across membranes. Together with TatB, TatC is part of a receptor directly interacting with Tat signal peptides.</text>
</comment>
<dbReference type="GO" id="GO:0065002">
    <property type="term" value="P:intracellular protein transmembrane transport"/>
    <property type="evidence" value="ECO:0007669"/>
    <property type="project" value="TreeGrafter"/>
</dbReference>
<reference evidence="8" key="1">
    <citation type="submission" date="2023-11" db="EMBL/GenBank/DDBJ databases">
        <title>Scrofimicrobium hongkongense sp. nov., isolated from a patient with peritonitis.</title>
        <authorList>
            <person name="Lao H.Y."/>
            <person name="Wong A.Y.P."/>
            <person name="Ng T.L."/>
            <person name="Wong R.Y.L."/>
            <person name="Yau M.C.Y."/>
            <person name="Lam J.Y.W."/>
            <person name="Siu G.K.H."/>
        </authorList>
    </citation>
    <scope>NUCLEOTIDE SEQUENCE</scope>
    <source>
        <strain evidence="8">R131</strain>
    </source>
</reference>
<dbReference type="PRINTS" id="PR01840">
    <property type="entry name" value="TATCFAMILY"/>
</dbReference>
<dbReference type="InterPro" id="IPR002033">
    <property type="entry name" value="TatC"/>
</dbReference>
<dbReference type="KEGG" id="sapp:SAC06_07620"/>
<sequence>MTVLAHLKELRKRLLLILLGLLVGTIVGWFFTMPVLEYIQRPLLQLTDANPRLNFQTIGGAFDLRLRVAFWTGAILSSPWWILQIGLFVWPGLRRKERLHALGFGVAGVILFGAGVVAGIKVVPQAIDILVSFLPGGAEMLLRADSYLSFYMTLVFAFGFSFLLPEILVALNFAGILPAKAMLKAWRWAVLVAFVIAAIINPIPNPIPMIIQAFGLIALYLVAVGISWWRERIIRKRRSDPTSTPEVAG</sequence>